<keyword evidence="2" id="KW-0479">Metal-binding</keyword>
<sequence length="880" mass="100872">MLHCLKCASAIVENEQYYIAGDMGPEIITILENADQLMDENGPICSQCFANILQELSVGSNLENELQRPNANTINILCVWCQRRLGSGRCHSVSEGPERYYISERISPRQIPEGAVVCHLCWTKTQQELRRQGVSYVPSPNTIFCIWCLRSLANTRRHSIPDGPERNEIIARIHPRRIPPGGCVCYACWIAACRNVQRAANIEEGQQNPEPSYQNYGADCVWCKITLFQRQVRILRDGPERDIVSDNIYPNELPEHALLCIDCWARAQEHVQIAEGSVVQPAGTTNPSISLADDYKHTPNSSRHCFVPFCTNPERLNVPDFLRKRILQSTKIYVTENCRICAEHQTTYNWEFLEENEFSSNFTQAEIKSMLNLSLCQDLTNNNLDFERFNEFDENVFKYWTGLTKENYLIILNQISPALGCKFQKTALGAYLIKIRTGDSHERISSLLGISKTELVRLLQRAREALTSLFVPHHLGLNHITRDDLISRNLLIPEGLFGNREERKPIVICDGTYIYLQKSSNYFFQKKTYSLHKYRNLVKPFLLVATDGYILDIFGPYPAIDSDASIMKALFQNENGDLRLFFMENDIFILDRGFRDAISFLEELGYVIHKPLNCEEGEAQLSTINANKSRCVTLCRWVVEVVNGRLKRDFKLFRQDHFNAAATHLMDDLRICAAMINAFHPVIVDRPDDQVILNRALQRLHMPNELAELIVANRINRYRAHFTRIDAQLPELDIFPVMTMSDLKIFGLGTYQIKQARSYYGEHIRQHGSFQVEISNDLEVVTQLISSQQDAVLIRGRIKSRHHSGRAYYTYILLARQETSWDKMIAGYYCSCTSGQRTVGCCAHIMTVVWYLGWARYQNSITAPASILDGILVREDFEVG</sequence>
<keyword evidence="3" id="KW-0863">Zinc-finger</keyword>
<proteinExistence type="predicted"/>
<evidence type="ECO:0000259" key="4">
    <source>
        <dbReference type="PROSITE" id="PS50966"/>
    </source>
</evidence>
<reference evidence="5 6" key="1">
    <citation type="submission" date="2023-11" db="EMBL/GenBank/DDBJ databases">
        <authorList>
            <person name="Hedman E."/>
            <person name="Englund M."/>
            <person name="Stromberg M."/>
            <person name="Nyberg Akerstrom W."/>
            <person name="Nylinder S."/>
            <person name="Jareborg N."/>
            <person name="Kallberg Y."/>
            <person name="Kronander E."/>
        </authorList>
    </citation>
    <scope>NUCLEOTIDE SEQUENCE [LARGE SCALE GENOMIC DNA]</scope>
</reference>
<dbReference type="AlphaFoldDB" id="A0AAV1KX58"/>
<dbReference type="Pfam" id="PF13359">
    <property type="entry name" value="DDE_Tnp_4"/>
    <property type="match status" value="1"/>
</dbReference>
<feature type="domain" description="SWIM-type" evidence="4">
    <location>
        <begin position="809"/>
        <end position="853"/>
    </location>
</feature>
<protein>
    <recommendedName>
        <fullName evidence="4">SWIM-type domain-containing protein</fullName>
    </recommendedName>
</protein>
<organism evidence="5 6">
    <name type="scientific">Parnassius mnemosyne</name>
    <name type="common">clouded apollo</name>
    <dbReference type="NCBI Taxonomy" id="213953"/>
    <lineage>
        <taxon>Eukaryota</taxon>
        <taxon>Metazoa</taxon>
        <taxon>Ecdysozoa</taxon>
        <taxon>Arthropoda</taxon>
        <taxon>Hexapoda</taxon>
        <taxon>Insecta</taxon>
        <taxon>Pterygota</taxon>
        <taxon>Neoptera</taxon>
        <taxon>Endopterygota</taxon>
        <taxon>Lepidoptera</taxon>
        <taxon>Glossata</taxon>
        <taxon>Ditrysia</taxon>
        <taxon>Papilionoidea</taxon>
        <taxon>Papilionidae</taxon>
        <taxon>Parnassiinae</taxon>
        <taxon>Parnassini</taxon>
        <taxon>Parnassius</taxon>
        <taxon>Driopa</taxon>
    </lineage>
</organism>
<evidence type="ECO:0000256" key="2">
    <source>
        <dbReference type="ARBA" id="ARBA00022723"/>
    </source>
</evidence>
<name>A0AAV1KX58_9NEOP</name>
<evidence type="ECO:0000313" key="5">
    <source>
        <dbReference type="EMBL" id="CAK1587666.1"/>
    </source>
</evidence>
<comment type="cofactor">
    <cofactor evidence="1">
        <name>a divalent metal cation</name>
        <dbReference type="ChEBI" id="CHEBI:60240"/>
    </cofactor>
</comment>
<dbReference type="InterPro" id="IPR027806">
    <property type="entry name" value="HARBI1_dom"/>
</dbReference>
<dbReference type="Proteomes" id="UP001314205">
    <property type="component" value="Unassembled WGS sequence"/>
</dbReference>
<evidence type="ECO:0000313" key="6">
    <source>
        <dbReference type="Proteomes" id="UP001314205"/>
    </source>
</evidence>
<keyword evidence="3" id="KW-0862">Zinc</keyword>
<dbReference type="GO" id="GO:0008270">
    <property type="term" value="F:zinc ion binding"/>
    <property type="evidence" value="ECO:0007669"/>
    <property type="project" value="UniProtKB-KW"/>
</dbReference>
<accession>A0AAV1KX58</accession>
<keyword evidence="6" id="KW-1185">Reference proteome</keyword>
<evidence type="ECO:0000256" key="3">
    <source>
        <dbReference type="PROSITE-ProRule" id="PRU00325"/>
    </source>
</evidence>
<gene>
    <name evidence="5" type="ORF">PARMNEM_LOCUS8419</name>
</gene>
<comment type="caution">
    <text evidence="5">The sequence shown here is derived from an EMBL/GenBank/DDBJ whole genome shotgun (WGS) entry which is preliminary data.</text>
</comment>
<evidence type="ECO:0000256" key="1">
    <source>
        <dbReference type="ARBA" id="ARBA00001968"/>
    </source>
</evidence>
<dbReference type="InterPro" id="IPR007527">
    <property type="entry name" value="Znf_SWIM"/>
</dbReference>
<dbReference type="EMBL" id="CAVLGL010000082">
    <property type="protein sequence ID" value="CAK1587666.1"/>
    <property type="molecule type" value="Genomic_DNA"/>
</dbReference>
<dbReference type="PROSITE" id="PS50966">
    <property type="entry name" value="ZF_SWIM"/>
    <property type="match status" value="1"/>
</dbReference>